<organism evidence="1 2">
    <name type="scientific">Burkholderia pyrrocinia</name>
    <name type="common">Pseudomonas pyrrocinia</name>
    <dbReference type="NCBI Taxonomy" id="60550"/>
    <lineage>
        <taxon>Bacteria</taxon>
        <taxon>Pseudomonadati</taxon>
        <taxon>Pseudomonadota</taxon>
        <taxon>Betaproteobacteria</taxon>
        <taxon>Burkholderiales</taxon>
        <taxon>Burkholderiaceae</taxon>
        <taxon>Burkholderia</taxon>
        <taxon>Burkholderia cepacia complex</taxon>
    </lineage>
</organism>
<comment type="caution">
    <text evidence="1">The sequence shown here is derived from an EMBL/GenBank/DDBJ whole genome shotgun (WGS) entry which is preliminary data.</text>
</comment>
<dbReference type="EMBL" id="QJJY01000033">
    <property type="protein sequence ID" value="PXX23834.1"/>
    <property type="molecule type" value="Genomic_DNA"/>
</dbReference>
<dbReference type="Proteomes" id="UP000247755">
    <property type="component" value="Unassembled WGS sequence"/>
</dbReference>
<dbReference type="AlphaFoldDB" id="A0A318HZ40"/>
<gene>
    <name evidence="1" type="ORF">NA66_103350</name>
</gene>
<evidence type="ECO:0000313" key="2">
    <source>
        <dbReference type="Proteomes" id="UP000247755"/>
    </source>
</evidence>
<name>A0A318HZ40_BURPY</name>
<protein>
    <submittedName>
        <fullName evidence="1">Uncharacterized protein</fullName>
    </submittedName>
</protein>
<accession>A0A318HZ40</accession>
<sequence>MSDSTTPSVVADASGIPHLAVTVASEWQRDRLLSTLKTRFGDGRLLLISRSYAALVPIGLTMSIRYSCAVPS</sequence>
<reference evidence="1 2" key="1">
    <citation type="submission" date="2018-05" db="EMBL/GenBank/DDBJ databases">
        <title>Comparative genomics of bacterial root endophytes of switchgrass collected from native prairies over two seasons.</title>
        <authorList>
            <person name="Tang Y."/>
        </authorList>
    </citation>
    <scope>NUCLEOTIDE SEQUENCE [LARGE SCALE GENOMIC DNA]</scope>
    <source>
        <strain evidence="1 2">NFIX32</strain>
    </source>
</reference>
<evidence type="ECO:0000313" key="1">
    <source>
        <dbReference type="EMBL" id="PXX23834.1"/>
    </source>
</evidence>
<proteinExistence type="predicted"/>